<sequence length="111" mass="12667">MTAHFPEHVTENKDNKVTLTKVTEIFKALSDYNRLRIMELLQEGESSVGHITHTLNLSQSNVSHQLKILKQAHLVKSSRQGQSMIYSIDDQHVSTLLKQAIHHAQHPRGEH</sequence>
<dbReference type="AlphaFoldDB" id="A0A4Z1B8R0"/>
<dbReference type="PRINTS" id="PR00778">
    <property type="entry name" value="HTHARSR"/>
</dbReference>
<protein>
    <submittedName>
        <fullName evidence="5">Transcriptional regulator</fullName>
    </submittedName>
</protein>
<dbReference type="Pfam" id="PF01022">
    <property type="entry name" value="HTH_5"/>
    <property type="match status" value="1"/>
</dbReference>
<dbReference type="PANTHER" id="PTHR43132:SF6">
    <property type="entry name" value="HTH-TYPE TRANSCRIPTIONAL REPRESSOR CZRA"/>
    <property type="match status" value="1"/>
</dbReference>
<keyword evidence="1" id="KW-0805">Transcription regulation</keyword>
<dbReference type="CDD" id="cd00090">
    <property type="entry name" value="HTH_ARSR"/>
    <property type="match status" value="1"/>
</dbReference>
<dbReference type="SUPFAM" id="SSF46785">
    <property type="entry name" value="Winged helix' DNA-binding domain"/>
    <property type="match status" value="1"/>
</dbReference>
<proteinExistence type="predicted"/>
<evidence type="ECO:0000256" key="3">
    <source>
        <dbReference type="ARBA" id="ARBA00023163"/>
    </source>
</evidence>
<dbReference type="EMBL" id="SRPJ01000008">
    <property type="protein sequence ID" value="TGN23827.1"/>
    <property type="molecule type" value="Genomic_DNA"/>
</dbReference>
<name>A0A4Z1B8R0_9STAP</name>
<feature type="domain" description="HTH arsR-type" evidence="4">
    <location>
        <begin position="14"/>
        <end position="108"/>
    </location>
</feature>
<evidence type="ECO:0000256" key="2">
    <source>
        <dbReference type="ARBA" id="ARBA00023125"/>
    </source>
</evidence>
<dbReference type="PROSITE" id="PS50987">
    <property type="entry name" value="HTH_ARSR_2"/>
    <property type="match status" value="1"/>
</dbReference>
<organism evidence="5 6">
    <name type="scientific">Staphylococcus pragensis</name>
    <dbReference type="NCBI Taxonomy" id="1611836"/>
    <lineage>
        <taxon>Bacteria</taxon>
        <taxon>Bacillati</taxon>
        <taxon>Bacillota</taxon>
        <taxon>Bacilli</taxon>
        <taxon>Bacillales</taxon>
        <taxon>Staphylococcaceae</taxon>
        <taxon>Staphylococcus</taxon>
    </lineage>
</organism>
<evidence type="ECO:0000313" key="6">
    <source>
        <dbReference type="Proteomes" id="UP000297459"/>
    </source>
</evidence>
<dbReference type="InterPro" id="IPR011991">
    <property type="entry name" value="ArsR-like_HTH"/>
</dbReference>
<evidence type="ECO:0000256" key="1">
    <source>
        <dbReference type="ARBA" id="ARBA00023015"/>
    </source>
</evidence>
<dbReference type="GO" id="GO:0003677">
    <property type="term" value="F:DNA binding"/>
    <property type="evidence" value="ECO:0007669"/>
    <property type="project" value="UniProtKB-KW"/>
</dbReference>
<dbReference type="GO" id="GO:0003700">
    <property type="term" value="F:DNA-binding transcription factor activity"/>
    <property type="evidence" value="ECO:0007669"/>
    <property type="project" value="InterPro"/>
</dbReference>
<keyword evidence="6" id="KW-1185">Reference proteome</keyword>
<dbReference type="SMART" id="SM00418">
    <property type="entry name" value="HTH_ARSR"/>
    <property type="match status" value="1"/>
</dbReference>
<dbReference type="InterPro" id="IPR051011">
    <property type="entry name" value="Metal_resp_trans_reg"/>
</dbReference>
<dbReference type="InterPro" id="IPR001845">
    <property type="entry name" value="HTH_ArsR_DNA-bd_dom"/>
</dbReference>
<dbReference type="RefSeq" id="WP_126565742.1">
    <property type="nucleotide sequence ID" value="NZ_BMCY01000006.1"/>
</dbReference>
<accession>A0A4Z1B8R0</accession>
<reference evidence="5 6" key="1">
    <citation type="submission" date="2019-04" db="EMBL/GenBank/DDBJ databases">
        <title>Genomic characterization of Staphylococcus petrasii strains.</title>
        <authorList>
            <person name="Vrbovska V."/>
            <person name="Kovarovic V."/>
            <person name="Maslanova I."/>
            <person name="Indrakova A."/>
            <person name="Petras P."/>
            <person name="Sedo O."/>
            <person name="Svec P."/>
            <person name="Fisarova L."/>
            <person name="Sedlacek I."/>
            <person name="Doskar J."/>
            <person name="Pantucek R."/>
        </authorList>
    </citation>
    <scope>NUCLEOTIDE SEQUENCE [LARGE SCALE GENOMIC DNA]</scope>
    <source>
        <strain evidence="5 6">CCM 8529</strain>
    </source>
</reference>
<evidence type="ECO:0000259" key="4">
    <source>
        <dbReference type="PROSITE" id="PS50987"/>
    </source>
</evidence>
<keyword evidence="2" id="KW-0238">DNA-binding</keyword>
<dbReference type="InterPro" id="IPR036390">
    <property type="entry name" value="WH_DNA-bd_sf"/>
</dbReference>
<dbReference type="Proteomes" id="UP000297459">
    <property type="component" value="Unassembled WGS sequence"/>
</dbReference>
<dbReference type="PANTHER" id="PTHR43132">
    <property type="entry name" value="ARSENICAL RESISTANCE OPERON REPRESSOR ARSR-RELATED"/>
    <property type="match status" value="1"/>
</dbReference>
<comment type="caution">
    <text evidence="5">The sequence shown here is derived from an EMBL/GenBank/DDBJ whole genome shotgun (WGS) entry which is preliminary data.</text>
</comment>
<dbReference type="Gene3D" id="1.10.10.10">
    <property type="entry name" value="Winged helix-like DNA-binding domain superfamily/Winged helix DNA-binding domain"/>
    <property type="match status" value="1"/>
</dbReference>
<dbReference type="NCBIfam" id="NF033788">
    <property type="entry name" value="HTH_metalloreg"/>
    <property type="match status" value="1"/>
</dbReference>
<dbReference type="InterPro" id="IPR036388">
    <property type="entry name" value="WH-like_DNA-bd_sf"/>
</dbReference>
<gene>
    <name evidence="5" type="ORF">E2558_10870</name>
</gene>
<evidence type="ECO:0000313" key="5">
    <source>
        <dbReference type="EMBL" id="TGN23827.1"/>
    </source>
</evidence>
<keyword evidence="3" id="KW-0804">Transcription</keyword>